<sequence length="48" mass="5429">MGIALVETSAHPATYVVVPLNTPIMVVYEVKIQIEGYPIERRSVMFHE</sequence>
<dbReference type="EMBL" id="GBRH01190856">
    <property type="protein sequence ID" value="JAE07040.1"/>
    <property type="molecule type" value="Transcribed_RNA"/>
</dbReference>
<organism evidence="1">
    <name type="scientific">Arundo donax</name>
    <name type="common">Giant reed</name>
    <name type="synonym">Donax arundinaceus</name>
    <dbReference type="NCBI Taxonomy" id="35708"/>
    <lineage>
        <taxon>Eukaryota</taxon>
        <taxon>Viridiplantae</taxon>
        <taxon>Streptophyta</taxon>
        <taxon>Embryophyta</taxon>
        <taxon>Tracheophyta</taxon>
        <taxon>Spermatophyta</taxon>
        <taxon>Magnoliopsida</taxon>
        <taxon>Liliopsida</taxon>
        <taxon>Poales</taxon>
        <taxon>Poaceae</taxon>
        <taxon>PACMAD clade</taxon>
        <taxon>Arundinoideae</taxon>
        <taxon>Arundineae</taxon>
        <taxon>Arundo</taxon>
    </lineage>
</organism>
<proteinExistence type="predicted"/>
<reference evidence="1" key="2">
    <citation type="journal article" date="2015" name="Data Brief">
        <title>Shoot transcriptome of the giant reed, Arundo donax.</title>
        <authorList>
            <person name="Barrero R.A."/>
            <person name="Guerrero F.D."/>
            <person name="Moolhuijzen P."/>
            <person name="Goolsby J.A."/>
            <person name="Tidwell J."/>
            <person name="Bellgard S.E."/>
            <person name="Bellgard M.I."/>
        </authorList>
    </citation>
    <scope>NUCLEOTIDE SEQUENCE</scope>
    <source>
        <tissue evidence="1">Shoot tissue taken approximately 20 cm above the soil surface</tissue>
    </source>
</reference>
<protein>
    <submittedName>
        <fullName evidence="1">Uncharacterized protein</fullName>
    </submittedName>
</protein>
<dbReference type="AlphaFoldDB" id="A0A0A9F1Z1"/>
<reference evidence="1" key="1">
    <citation type="submission" date="2014-09" db="EMBL/GenBank/DDBJ databases">
        <authorList>
            <person name="Magalhaes I.L.F."/>
            <person name="Oliveira U."/>
            <person name="Santos F.R."/>
            <person name="Vidigal T.H.D.A."/>
            <person name="Brescovit A.D."/>
            <person name="Santos A.J."/>
        </authorList>
    </citation>
    <scope>NUCLEOTIDE SEQUENCE</scope>
    <source>
        <tissue evidence="1">Shoot tissue taken approximately 20 cm above the soil surface</tissue>
    </source>
</reference>
<name>A0A0A9F1Z1_ARUDO</name>
<accession>A0A0A9F1Z1</accession>
<evidence type="ECO:0000313" key="1">
    <source>
        <dbReference type="EMBL" id="JAE07040.1"/>
    </source>
</evidence>